<name>A0AAV5ADM2_9AGAM</name>
<dbReference type="InterPro" id="IPR004843">
    <property type="entry name" value="Calcineurin-like_PHP"/>
</dbReference>
<dbReference type="InterPro" id="IPR029052">
    <property type="entry name" value="Metallo-depent_PP-like"/>
</dbReference>
<evidence type="ECO:0000313" key="3">
    <source>
        <dbReference type="Proteomes" id="UP001050691"/>
    </source>
</evidence>
<reference evidence="2" key="1">
    <citation type="submission" date="2021-10" db="EMBL/GenBank/DDBJ databases">
        <title>De novo Genome Assembly of Clathrus columnatus (Basidiomycota, Fungi) Using Illumina and Nanopore Sequence Data.</title>
        <authorList>
            <person name="Ogiso-Tanaka E."/>
            <person name="Itagaki H."/>
            <person name="Hosoya T."/>
            <person name="Hosaka K."/>
        </authorList>
    </citation>
    <scope>NUCLEOTIDE SEQUENCE</scope>
    <source>
        <strain evidence="2">MO-923</strain>
    </source>
</reference>
<accession>A0AAV5ADM2</accession>
<organism evidence="2 3">
    <name type="scientific">Clathrus columnatus</name>
    <dbReference type="NCBI Taxonomy" id="1419009"/>
    <lineage>
        <taxon>Eukaryota</taxon>
        <taxon>Fungi</taxon>
        <taxon>Dikarya</taxon>
        <taxon>Basidiomycota</taxon>
        <taxon>Agaricomycotina</taxon>
        <taxon>Agaricomycetes</taxon>
        <taxon>Phallomycetidae</taxon>
        <taxon>Phallales</taxon>
        <taxon>Clathraceae</taxon>
        <taxon>Clathrus</taxon>
    </lineage>
</organism>
<dbReference type="Pfam" id="PF00149">
    <property type="entry name" value="Metallophos"/>
    <property type="match status" value="1"/>
</dbReference>
<dbReference type="Proteomes" id="UP001050691">
    <property type="component" value="Unassembled WGS sequence"/>
</dbReference>
<dbReference type="AlphaFoldDB" id="A0AAV5ADM2"/>
<dbReference type="Gene3D" id="3.60.21.10">
    <property type="match status" value="1"/>
</dbReference>
<proteinExistence type="predicted"/>
<comment type="caution">
    <text evidence="2">The sequence shown here is derived from an EMBL/GenBank/DDBJ whole genome shotgun (WGS) entry which is preliminary data.</text>
</comment>
<dbReference type="PANTHER" id="PTHR37844:SF2">
    <property type="entry name" value="SER_THR PROTEIN PHOSPHATASE SUPERFAMILY (AFU_ORTHOLOGUE AFUA_1G14840)"/>
    <property type="match status" value="1"/>
</dbReference>
<dbReference type="PANTHER" id="PTHR37844">
    <property type="entry name" value="SER/THR PROTEIN PHOSPHATASE SUPERFAMILY (AFU_ORTHOLOGUE AFUA_1G14840)"/>
    <property type="match status" value="1"/>
</dbReference>
<evidence type="ECO:0000259" key="1">
    <source>
        <dbReference type="Pfam" id="PF00149"/>
    </source>
</evidence>
<keyword evidence="3" id="KW-1185">Reference proteome</keyword>
<evidence type="ECO:0000313" key="2">
    <source>
        <dbReference type="EMBL" id="GJJ10809.1"/>
    </source>
</evidence>
<dbReference type="SUPFAM" id="SSF56300">
    <property type="entry name" value="Metallo-dependent phosphatases"/>
    <property type="match status" value="1"/>
</dbReference>
<feature type="domain" description="Calcineurin-like phosphoesterase" evidence="1">
    <location>
        <begin position="5"/>
        <end position="230"/>
    </location>
</feature>
<dbReference type="GO" id="GO:0016787">
    <property type="term" value="F:hydrolase activity"/>
    <property type="evidence" value="ECO:0007669"/>
    <property type="project" value="InterPro"/>
</dbReference>
<protein>
    <recommendedName>
        <fullName evidence="1">Calcineurin-like phosphoesterase domain-containing protein</fullName>
    </recommendedName>
</protein>
<dbReference type="EMBL" id="BPWL01000005">
    <property type="protein sequence ID" value="GJJ10809.1"/>
    <property type="molecule type" value="Genomic_DNA"/>
</dbReference>
<sequence>MDIQLLSDIHLEMNRGGHPLYVFDFPVCAPNLALLGDIGWARDPRLFEWLNLQLTRFERVFFILGNHEAYRYNLPESVAALEAFENRASSLCPDGQPRGEFIFLNRKRYDIGPSLTILGCTLWSSLDPNYLNIISSFLNDFHLISNFKPPEYQAAHQTDLTWLSNEIEHLRGEGTSRKVIVFTHHAPTVEGTSAPQFIGTPTNSAFATELTKLPLWGPPVTLWAYGHTHWSCDFERWGIRVVSNQRGYYREPTGFDERKVISV</sequence>
<gene>
    <name evidence="2" type="ORF">Clacol_005037</name>
</gene>